<accession>H2BUS2</accession>
<dbReference type="Proteomes" id="UP000003844">
    <property type="component" value="Unassembled WGS sequence"/>
</dbReference>
<organism evidence="1 2">
    <name type="scientific">Gillisia limnaea (strain DSM 15749 / LMG 21470 / R-8282)</name>
    <dbReference type="NCBI Taxonomy" id="865937"/>
    <lineage>
        <taxon>Bacteria</taxon>
        <taxon>Pseudomonadati</taxon>
        <taxon>Bacteroidota</taxon>
        <taxon>Flavobacteriia</taxon>
        <taxon>Flavobacteriales</taxon>
        <taxon>Flavobacteriaceae</taxon>
        <taxon>Gillisia</taxon>
    </lineage>
</organism>
<name>H2BUS2_GILLR</name>
<protein>
    <recommendedName>
        <fullName evidence="3">DUF2442 domain-containing protein</fullName>
    </recommendedName>
</protein>
<dbReference type="AlphaFoldDB" id="H2BUS2"/>
<dbReference type="InterPro" id="IPR018841">
    <property type="entry name" value="DUF2442"/>
</dbReference>
<evidence type="ECO:0000313" key="2">
    <source>
        <dbReference type="Proteomes" id="UP000003844"/>
    </source>
</evidence>
<dbReference type="STRING" id="865937.Gilli_1051"/>
<dbReference type="InterPro" id="IPR036782">
    <property type="entry name" value="NE0471-like_N"/>
</dbReference>
<proteinExistence type="predicted"/>
<dbReference type="SUPFAM" id="SSF143880">
    <property type="entry name" value="NE0471 N-terminal domain-like"/>
    <property type="match status" value="1"/>
</dbReference>
<dbReference type="EMBL" id="JH594606">
    <property type="protein sequence ID" value="EHQ01727.1"/>
    <property type="molecule type" value="Genomic_DNA"/>
</dbReference>
<evidence type="ECO:0008006" key="3">
    <source>
        <dbReference type="Google" id="ProtNLM"/>
    </source>
</evidence>
<dbReference type="Pfam" id="PF10387">
    <property type="entry name" value="DUF2442"/>
    <property type="match status" value="1"/>
</dbReference>
<evidence type="ECO:0000313" key="1">
    <source>
        <dbReference type="EMBL" id="EHQ01727.1"/>
    </source>
</evidence>
<reference evidence="2" key="1">
    <citation type="journal article" date="2012" name="Stand. Genomic Sci.">
        <title>Genome sequence of the Antarctic rhodopsins-containing flavobacterium Gillisia limnaea type strain (R-8282(T)).</title>
        <authorList>
            <person name="Riedel T."/>
            <person name="Held B."/>
            <person name="Nolan M."/>
            <person name="Lucas S."/>
            <person name="Lapidus A."/>
            <person name="Tice H."/>
            <person name="Del Rio T.G."/>
            <person name="Cheng J.F."/>
            <person name="Han C."/>
            <person name="Tapia R."/>
            <person name="Goodwin L.A."/>
            <person name="Pitluck S."/>
            <person name="Liolios K."/>
            <person name="Mavromatis K."/>
            <person name="Pagani I."/>
            <person name="Ivanova N."/>
            <person name="Mikhailova N."/>
            <person name="Pati A."/>
            <person name="Chen A."/>
            <person name="Palaniappan K."/>
            <person name="Land M."/>
            <person name="Rohde M."/>
            <person name="Tindall B.J."/>
            <person name="Detter J.C."/>
            <person name="Goker M."/>
            <person name="Bristow J."/>
            <person name="Eisen J.A."/>
            <person name="Markowitz V."/>
            <person name="Hugenholtz P."/>
            <person name="Kyrpides N.C."/>
            <person name="Klenk H.P."/>
            <person name="Woyke T."/>
        </authorList>
    </citation>
    <scope>NUCLEOTIDE SEQUENCE [LARGE SCALE GENOMIC DNA]</scope>
    <source>
        <strain evidence="2">DSM 15749 / LMG 21470 / R-8282</strain>
    </source>
</reference>
<dbReference type="RefSeq" id="WP_006988049.1">
    <property type="nucleotide sequence ID" value="NZ_JH594606.1"/>
</dbReference>
<sequence length="87" mass="10026">MNEVADLKVLDDYNVWLKFNDGEEKVVNLRPYIGKGFTAELLDYNKFKRVFIEPGGGIAWENGYDFCPNYLKELAEEKDVVKKCKSG</sequence>
<dbReference type="Gene3D" id="3.30.2020.10">
    <property type="entry name" value="NE0471-like N-terminal domain"/>
    <property type="match status" value="1"/>
</dbReference>
<gene>
    <name evidence="1" type="ORF">Gilli_1051</name>
</gene>
<dbReference type="HOGENOM" id="CLU_153045_5_0_10"/>
<keyword evidence="2" id="KW-1185">Reference proteome</keyword>
<dbReference type="OrthoDB" id="9803723at2"/>